<protein>
    <submittedName>
        <fullName evidence="2">Uncharacterized protein</fullName>
    </submittedName>
</protein>
<name>A0AAD7X3A9_9TELE</name>
<comment type="caution">
    <text evidence="2">The sequence shown here is derived from an EMBL/GenBank/DDBJ whole genome shotgun (WGS) entry which is preliminary data.</text>
</comment>
<evidence type="ECO:0000256" key="1">
    <source>
        <dbReference type="SAM" id="MobiDB-lite"/>
    </source>
</evidence>
<proteinExistence type="predicted"/>
<organism evidence="2 3">
    <name type="scientific">Aldrovandia affinis</name>
    <dbReference type="NCBI Taxonomy" id="143900"/>
    <lineage>
        <taxon>Eukaryota</taxon>
        <taxon>Metazoa</taxon>
        <taxon>Chordata</taxon>
        <taxon>Craniata</taxon>
        <taxon>Vertebrata</taxon>
        <taxon>Euteleostomi</taxon>
        <taxon>Actinopterygii</taxon>
        <taxon>Neopterygii</taxon>
        <taxon>Teleostei</taxon>
        <taxon>Notacanthiformes</taxon>
        <taxon>Halosauridae</taxon>
        <taxon>Aldrovandia</taxon>
    </lineage>
</organism>
<gene>
    <name evidence="2" type="ORF">AAFF_G00000870</name>
</gene>
<dbReference type="EMBL" id="JAINUG010000001">
    <property type="protein sequence ID" value="KAJ8418588.1"/>
    <property type="molecule type" value="Genomic_DNA"/>
</dbReference>
<keyword evidence="3" id="KW-1185">Reference proteome</keyword>
<accession>A0AAD7X3A9</accession>
<dbReference type="Proteomes" id="UP001221898">
    <property type="component" value="Unassembled WGS sequence"/>
</dbReference>
<feature type="region of interest" description="Disordered" evidence="1">
    <location>
        <begin position="1"/>
        <end position="67"/>
    </location>
</feature>
<dbReference type="AlphaFoldDB" id="A0AAD7X3A9"/>
<reference evidence="2" key="1">
    <citation type="journal article" date="2023" name="Science">
        <title>Genome structures resolve the early diversification of teleost fishes.</title>
        <authorList>
            <person name="Parey E."/>
            <person name="Louis A."/>
            <person name="Montfort J."/>
            <person name="Bouchez O."/>
            <person name="Roques C."/>
            <person name="Iampietro C."/>
            <person name="Lluch J."/>
            <person name="Castinel A."/>
            <person name="Donnadieu C."/>
            <person name="Desvignes T."/>
            <person name="Floi Bucao C."/>
            <person name="Jouanno E."/>
            <person name="Wen M."/>
            <person name="Mejri S."/>
            <person name="Dirks R."/>
            <person name="Jansen H."/>
            <person name="Henkel C."/>
            <person name="Chen W.J."/>
            <person name="Zahm M."/>
            <person name="Cabau C."/>
            <person name="Klopp C."/>
            <person name="Thompson A.W."/>
            <person name="Robinson-Rechavi M."/>
            <person name="Braasch I."/>
            <person name="Lecointre G."/>
            <person name="Bobe J."/>
            <person name="Postlethwait J.H."/>
            <person name="Berthelot C."/>
            <person name="Roest Crollius H."/>
            <person name="Guiguen Y."/>
        </authorList>
    </citation>
    <scope>NUCLEOTIDE SEQUENCE</scope>
    <source>
        <strain evidence="2">NC1722</strain>
    </source>
</reference>
<sequence>MSQSVGRGITRGPALKSLTVSRELPQERGPVSEASPGQKHGAPVLPPARSPVVVFQRPRGMQELEDD</sequence>
<evidence type="ECO:0000313" key="3">
    <source>
        <dbReference type="Proteomes" id="UP001221898"/>
    </source>
</evidence>
<evidence type="ECO:0000313" key="2">
    <source>
        <dbReference type="EMBL" id="KAJ8418588.1"/>
    </source>
</evidence>